<evidence type="ECO:0000313" key="5">
    <source>
        <dbReference type="Proteomes" id="UP000193228"/>
    </source>
</evidence>
<keyword evidence="2" id="KW-0560">Oxidoreductase</keyword>
<dbReference type="RefSeq" id="WP_085486588.1">
    <property type="nucleotide sequence ID" value="NZ_FXAT01000007.1"/>
</dbReference>
<evidence type="ECO:0000313" key="4">
    <source>
        <dbReference type="EMBL" id="SMG54894.1"/>
    </source>
</evidence>
<dbReference type="EMBL" id="FXAT01000007">
    <property type="protein sequence ID" value="SMG54894.1"/>
    <property type="molecule type" value="Genomic_DNA"/>
</dbReference>
<keyword evidence="5" id="KW-1185">Reference proteome</keyword>
<sequence>MDTHYDVIVIGGSFAGLSAAMQLARARRRVLVLDGRRPRNRFAPHSHGFLGQDGKAPSEIIGEATAQLAAYPTARVVTSEACLAKRVDDRFFVTQSDGKTSSANRLILATGVRDELPSLPGLEERWGVSVLHCPYCHGYEVADKRLGVLATHSLSIHQAMLVPDWGPTTWFTQGIVEPTPEEAVLLDTRNVLIERVPVVEVLGDAPNMTGLRLADDRVVDIDALFVGPRTQMTSLLAGQLGCAFDEGPLGPIIQVDDWKQTSVPGVFAAGDASTMWTNATFASAAGVAAGVAAHRSLIFGL</sequence>
<reference evidence="5" key="1">
    <citation type="submission" date="2017-04" db="EMBL/GenBank/DDBJ databases">
        <authorList>
            <person name="Varghese N."/>
            <person name="Submissions S."/>
        </authorList>
    </citation>
    <scope>NUCLEOTIDE SEQUENCE [LARGE SCALE GENOMIC DNA]</scope>
    <source>
        <strain evidence="5">LMG 29540</strain>
    </source>
</reference>
<organism evidence="4 5">
    <name type="scientific">Paraburkholderia susongensis</name>
    <dbReference type="NCBI Taxonomy" id="1515439"/>
    <lineage>
        <taxon>Bacteria</taxon>
        <taxon>Pseudomonadati</taxon>
        <taxon>Pseudomonadota</taxon>
        <taxon>Betaproteobacteria</taxon>
        <taxon>Burkholderiales</taxon>
        <taxon>Burkholderiaceae</taxon>
        <taxon>Paraburkholderia</taxon>
    </lineage>
</organism>
<name>A0A1X7LN06_9BURK</name>
<dbReference type="GO" id="GO:0016491">
    <property type="term" value="F:oxidoreductase activity"/>
    <property type="evidence" value="ECO:0007669"/>
    <property type="project" value="UniProtKB-KW"/>
</dbReference>
<dbReference type="AlphaFoldDB" id="A0A1X7LN06"/>
<dbReference type="Pfam" id="PF07992">
    <property type="entry name" value="Pyr_redox_2"/>
    <property type="match status" value="2"/>
</dbReference>
<dbReference type="InterPro" id="IPR036188">
    <property type="entry name" value="FAD/NAD-bd_sf"/>
</dbReference>
<dbReference type="InterPro" id="IPR023753">
    <property type="entry name" value="FAD/NAD-binding_dom"/>
</dbReference>
<dbReference type="InterPro" id="IPR050097">
    <property type="entry name" value="Ferredoxin-NADP_redctase_2"/>
</dbReference>
<dbReference type="SUPFAM" id="SSF51905">
    <property type="entry name" value="FAD/NAD(P)-binding domain"/>
    <property type="match status" value="1"/>
</dbReference>
<accession>A0A1X7LN06</accession>
<dbReference type="OrthoDB" id="9786503at2"/>
<dbReference type="PRINTS" id="PR00368">
    <property type="entry name" value="FADPNR"/>
</dbReference>
<gene>
    <name evidence="4" type="ORF">SAMN06265784_10726</name>
</gene>
<evidence type="ECO:0000259" key="3">
    <source>
        <dbReference type="Pfam" id="PF07992"/>
    </source>
</evidence>
<feature type="domain" description="FAD/NAD(P)-binding" evidence="3">
    <location>
        <begin position="198"/>
        <end position="285"/>
    </location>
</feature>
<evidence type="ECO:0000256" key="1">
    <source>
        <dbReference type="ARBA" id="ARBA00022630"/>
    </source>
</evidence>
<dbReference type="STRING" id="1515439.SAMN06265784_10726"/>
<protein>
    <submittedName>
        <fullName evidence="4">Thioredoxin reductase</fullName>
    </submittedName>
</protein>
<keyword evidence="1" id="KW-0285">Flavoprotein</keyword>
<proteinExistence type="predicted"/>
<dbReference type="PRINTS" id="PR00469">
    <property type="entry name" value="PNDRDTASEII"/>
</dbReference>
<feature type="domain" description="FAD/NAD(P)-binding" evidence="3">
    <location>
        <begin position="5"/>
        <end position="137"/>
    </location>
</feature>
<dbReference type="Proteomes" id="UP000193228">
    <property type="component" value="Unassembled WGS sequence"/>
</dbReference>
<dbReference type="Gene3D" id="3.50.50.60">
    <property type="entry name" value="FAD/NAD(P)-binding domain"/>
    <property type="match status" value="2"/>
</dbReference>
<evidence type="ECO:0000256" key="2">
    <source>
        <dbReference type="ARBA" id="ARBA00023002"/>
    </source>
</evidence>
<dbReference type="PANTHER" id="PTHR48105">
    <property type="entry name" value="THIOREDOXIN REDUCTASE 1-RELATED-RELATED"/>
    <property type="match status" value="1"/>
</dbReference>